<dbReference type="EMBL" id="JAVDRL010000011">
    <property type="protein sequence ID" value="MDR6533031.1"/>
    <property type="molecule type" value="Genomic_DNA"/>
</dbReference>
<name>A0ABU1N3K6_9CAUL</name>
<dbReference type="InterPro" id="IPR011013">
    <property type="entry name" value="Gal_mutarotase_sf_dom"/>
</dbReference>
<evidence type="ECO:0000313" key="2">
    <source>
        <dbReference type="Proteomes" id="UP001262754"/>
    </source>
</evidence>
<keyword evidence="1" id="KW-0413">Isomerase</keyword>
<dbReference type="InterPro" id="IPR008183">
    <property type="entry name" value="Aldose_1/G6P_1-epimerase"/>
</dbReference>
<dbReference type="GO" id="GO:0004034">
    <property type="term" value="F:aldose 1-epimerase activity"/>
    <property type="evidence" value="ECO:0007669"/>
    <property type="project" value="UniProtKB-EC"/>
</dbReference>
<dbReference type="CDD" id="cd09021">
    <property type="entry name" value="Aldose_epim_Ec_YphB"/>
    <property type="match status" value="1"/>
</dbReference>
<proteinExistence type="predicted"/>
<dbReference type="RefSeq" id="WP_310033750.1">
    <property type="nucleotide sequence ID" value="NZ_JAVDRL010000011.1"/>
</dbReference>
<protein>
    <submittedName>
        <fullName evidence="1">Aldose 1-epimerase</fullName>
        <ecNumber evidence="1">5.1.3.3</ecNumber>
    </submittedName>
</protein>
<dbReference type="Gene3D" id="2.70.98.10">
    <property type="match status" value="1"/>
</dbReference>
<dbReference type="Pfam" id="PF01263">
    <property type="entry name" value="Aldose_epim"/>
    <property type="match status" value="1"/>
</dbReference>
<gene>
    <name evidence="1" type="ORF">J2800_003792</name>
</gene>
<organism evidence="1 2">
    <name type="scientific">Caulobacter rhizosphaerae</name>
    <dbReference type="NCBI Taxonomy" id="2010972"/>
    <lineage>
        <taxon>Bacteria</taxon>
        <taxon>Pseudomonadati</taxon>
        <taxon>Pseudomonadota</taxon>
        <taxon>Alphaproteobacteria</taxon>
        <taxon>Caulobacterales</taxon>
        <taxon>Caulobacteraceae</taxon>
        <taxon>Caulobacter</taxon>
    </lineage>
</organism>
<sequence length="283" mass="30241">MTVVVLQTARARVELLPALGGSVGLFTWDGRDLLRPAPAGTTEVLDTGNFALVPFCNRIRDGRFSFGGRDVALSPNLGDHPHALHGQAWRGVWTVVSAAETEAVLAFDHPPGEWPWGWRAEQRFTLGEAGLRQDLSVTNTGDQPMPVGLGFHPYFPARAGERLQAGVTGVWLTDEDCLPTRHVEGVWRSDWAAGAPTAVGELIDNCYTGWTDVATLSAPGGASTTLTASPECRWLHVYSPPGADFVCAEPVANRPDPFTGDDSGIKVLAPGETASVWMNVASS</sequence>
<accession>A0ABU1N3K6</accession>
<dbReference type="EC" id="5.1.3.3" evidence="1"/>
<dbReference type="Proteomes" id="UP001262754">
    <property type="component" value="Unassembled WGS sequence"/>
</dbReference>
<reference evidence="1 2" key="1">
    <citation type="submission" date="2023-07" db="EMBL/GenBank/DDBJ databases">
        <title>Sorghum-associated microbial communities from plants grown in Nebraska, USA.</title>
        <authorList>
            <person name="Schachtman D."/>
        </authorList>
    </citation>
    <scope>NUCLEOTIDE SEQUENCE [LARGE SCALE GENOMIC DNA]</scope>
    <source>
        <strain evidence="1 2">DS2154</strain>
    </source>
</reference>
<comment type="caution">
    <text evidence="1">The sequence shown here is derived from an EMBL/GenBank/DDBJ whole genome shotgun (WGS) entry which is preliminary data.</text>
</comment>
<evidence type="ECO:0000313" key="1">
    <source>
        <dbReference type="EMBL" id="MDR6533031.1"/>
    </source>
</evidence>
<keyword evidence="2" id="KW-1185">Reference proteome</keyword>
<dbReference type="InterPro" id="IPR014718">
    <property type="entry name" value="GH-type_carb-bd"/>
</dbReference>
<dbReference type="SUPFAM" id="SSF74650">
    <property type="entry name" value="Galactose mutarotase-like"/>
    <property type="match status" value="1"/>
</dbReference>